<keyword evidence="6" id="KW-0732">Signal</keyword>
<sequence>MRLTSLLPAFFAAPSLAALAYKGVDWSSLLVEEKAGRTYKNTAGQVQPLETILKNSGVNTVRQRIWVNPSDGNYNLDYNIKLAKRAQAVGLQIYLDFHYSDTWADPAHQTKPAAWASLSTDALVTQVWKYTNDVMNSFASNGINLALVSIGNEITPGLLWNTGKLSNSDGPKTVSRLLKSASNGIKESNMSPKPKILVHLDNGWKSDTQTWWYDTVLNSGGGFWTDAFDVIAVSCYPFYNSAATLSSLSSSLNIISSKWSKEIMVVETNWPVSCSNPAYAFPSDAKSIPFSSTGQKTWMKEVAKRVSGVSGGRGTGLFYWEPAWIDNAGLGSSCGSNLMVDSSGKAFDSLAVFGQI</sequence>
<gene>
    <name evidence="7" type="ORF">P171DRAFT_481023</name>
</gene>
<dbReference type="FunFam" id="3.20.20.80:FF:000077">
    <property type="entry name" value="Arabinogalactan endo-beta-1,4-galactanase"/>
    <property type="match status" value="1"/>
</dbReference>
<dbReference type="OrthoDB" id="110914at2759"/>
<keyword evidence="4 6" id="KW-0378">Hydrolase</keyword>
<dbReference type="PANTHER" id="PTHR34983:SF1">
    <property type="entry name" value="ARABINOGALACTAN ENDO-BETA-1,4-GALACTANASE A"/>
    <property type="match status" value="1"/>
</dbReference>
<evidence type="ECO:0000256" key="4">
    <source>
        <dbReference type="ARBA" id="ARBA00022801"/>
    </source>
</evidence>
<evidence type="ECO:0000256" key="1">
    <source>
        <dbReference type="ARBA" id="ARBA00001695"/>
    </source>
</evidence>
<keyword evidence="8" id="KW-1185">Reference proteome</keyword>
<evidence type="ECO:0000256" key="6">
    <source>
        <dbReference type="RuleBase" id="RU361192"/>
    </source>
</evidence>
<evidence type="ECO:0000313" key="8">
    <source>
        <dbReference type="Proteomes" id="UP000799764"/>
    </source>
</evidence>
<name>A0A9P4PTM1_9PLEO</name>
<dbReference type="GO" id="GO:0031218">
    <property type="term" value="F:arabinogalactan endo-1,4-beta-galactosidase activity"/>
    <property type="evidence" value="ECO:0007669"/>
    <property type="project" value="UniProtKB-EC"/>
</dbReference>
<comment type="caution">
    <text evidence="7">The sequence shown here is derived from an EMBL/GenBank/DDBJ whole genome shotgun (WGS) entry which is preliminary data.</text>
</comment>
<evidence type="ECO:0000256" key="5">
    <source>
        <dbReference type="ARBA" id="ARBA00023295"/>
    </source>
</evidence>
<dbReference type="InterPro" id="IPR011683">
    <property type="entry name" value="Glyco_hydro_53"/>
</dbReference>
<dbReference type="GO" id="GO:0045490">
    <property type="term" value="P:pectin catabolic process"/>
    <property type="evidence" value="ECO:0007669"/>
    <property type="project" value="TreeGrafter"/>
</dbReference>
<dbReference type="Pfam" id="PF07745">
    <property type="entry name" value="Glyco_hydro_53"/>
    <property type="match status" value="1"/>
</dbReference>
<dbReference type="Proteomes" id="UP000799764">
    <property type="component" value="Unassembled WGS sequence"/>
</dbReference>
<evidence type="ECO:0000256" key="3">
    <source>
        <dbReference type="ARBA" id="ARBA00012556"/>
    </source>
</evidence>
<dbReference type="PANTHER" id="PTHR34983">
    <property type="entry name" value="ARABINOGALACTAN ENDO-BETA-1,4-GALACTANASE A"/>
    <property type="match status" value="1"/>
</dbReference>
<evidence type="ECO:0000256" key="2">
    <source>
        <dbReference type="ARBA" id="ARBA00010687"/>
    </source>
</evidence>
<accession>A0A9P4PTM1</accession>
<dbReference type="SUPFAM" id="SSF51445">
    <property type="entry name" value="(Trans)glycosidases"/>
    <property type="match status" value="1"/>
</dbReference>
<comment type="similarity">
    <text evidence="2 6">Belongs to the glycosyl hydrolase 53 family.</text>
</comment>
<reference evidence="7" key="1">
    <citation type="journal article" date="2020" name="Stud. Mycol.">
        <title>101 Dothideomycetes genomes: a test case for predicting lifestyles and emergence of pathogens.</title>
        <authorList>
            <person name="Haridas S."/>
            <person name="Albert R."/>
            <person name="Binder M."/>
            <person name="Bloem J."/>
            <person name="Labutti K."/>
            <person name="Salamov A."/>
            <person name="Andreopoulos B."/>
            <person name="Baker S."/>
            <person name="Barry K."/>
            <person name="Bills G."/>
            <person name="Bluhm B."/>
            <person name="Cannon C."/>
            <person name="Castanera R."/>
            <person name="Culley D."/>
            <person name="Daum C."/>
            <person name="Ezra D."/>
            <person name="Gonzalez J."/>
            <person name="Henrissat B."/>
            <person name="Kuo A."/>
            <person name="Liang C."/>
            <person name="Lipzen A."/>
            <person name="Lutzoni F."/>
            <person name="Magnuson J."/>
            <person name="Mondo S."/>
            <person name="Nolan M."/>
            <person name="Ohm R."/>
            <person name="Pangilinan J."/>
            <person name="Park H.-J."/>
            <person name="Ramirez L."/>
            <person name="Alfaro M."/>
            <person name="Sun H."/>
            <person name="Tritt A."/>
            <person name="Yoshinaga Y."/>
            <person name="Zwiers L.-H."/>
            <person name="Turgeon B."/>
            <person name="Goodwin S."/>
            <person name="Spatafora J."/>
            <person name="Crous P."/>
            <person name="Grigoriev I."/>
        </authorList>
    </citation>
    <scope>NUCLEOTIDE SEQUENCE</scope>
    <source>
        <strain evidence="7">CBS 690.94</strain>
    </source>
</reference>
<keyword evidence="5 6" id="KW-0326">Glycosidase</keyword>
<dbReference type="AlphaFoldDB" id="A0A9P4PTM1"/>
<feature type="chain" id="PRO_5040532486" description="Arabinogalactan endo-beta-1,4-galactanase" evidence="6">
    <location>
        <begin position="18"/>
        <end position="356"/>
    </location>
</feature>
<feature type="signal peptide" evidence="6">
    <location>
        <begin position="1"/>
        <end position="17"/>
    </location>
</feature>
<evidence type="ECO:0000313" key="7">
    <source>
        <dbReference type="EMBL" id="KAF2449972.1"/>
    </source>
</evidence>
<dbReference type="GO" id="GO:0015926">
    <property type="term" value="F:glucosidase activity"/>
    <property type="evidence" value="ECO:0007669"/>
    <property type="project" value="InterPro"/>
</dbReference>
<dbReference type="InterPro" id="IPR017853">
    <property type="entry name" value="GH"/>
</dbReference>
<protein>
    <recommendedName>
        <fullName evidence="3 6">Arabinogalactan endo-beta-1,4-galactanase</fullName>
        <ecNumber evidence="3 6">3.2.1.89</ecNumber>
    </recommendedName>
</protein>
<dbReference type="EC" id="3.2.1.89" evidence="3 6"/>
<organism evidence="7 8">
    <name type="scientific">Karstenula rhodostoma CBS 690.94</name>
    <dbReference type="NCBI Taxonomy" id="1392251"/>
    <lineage>
        <taxon>Eukaryota</taxon>
        <taxon>Fungi</taxon>
        <taxon>Dikarya</taxon>
        <taxon>Ascomycota</taxon>
        <taxon>Pezizomycotina</taxon>
        <taxon>Dothideomycetes</taxon>
        <taxon>Pleosporomycetidae</taxon>
        <taxon>Pleosporales</taxon>
        <taxon>Massarineae</taxon>
        <taxon>Didymosphaeriaceae</taxon>
        <taxon>Karstenula</taxon>
    </lineage>
</organism>
<dbReference type="Gene3D" id="3.20.20.80">
    <property type="entry name" value="Glycosidases"/>
    <property type="match status" value="1"/>
</dbReference>
<proteinExistence type="inferred from homology"/>
<dbReference type="EMBL" id="MU001494">
    <property type="protein sequence ID" value="KAF2449972.1"/>
    <property type="molecule type" value="Genomic_DNA"/>
</dbReference>
<comment type="catalytic activity">
    <reaction evidence="1 6">
        <text>The enzyme specifically hydrolyzes (1-&gt;4)-beta-D-galactosidic linkages in type I arabinogalactans.</text>
        <dbReference type="EC" id="3.2.1.89"/>
    </reaction>
</comment>